<evidence type="ECO:0000256" key="3">
    <source>
        <dbReference type="SAM" id="Coils"/>
    </source>
</evidence>
<dbReference type="GO" id="GO:0022857">
    <property type="term" value="F:transmembrane transporter activity"/>
    <property type="evidence" value="ECO:0007669"/>
    <property type="project" value="InterPro"/>
</dbReference>
<dbReference type="Pfam" id="PF25944">
    <property type="entry name" value="Beta-barrel_RND"/>
    <property type="match status" value="1"/>
</dbReference>
<gene>
    <name evidence="9" type="ORF">FOB51_16725</name>
</gene>
<feature type="chain" id="PRO_5024834903" evidence="5">
    <location>
        <begin position="29"/>
        <end position="396"/>
    </location>
</feature>
<dbReference type="AlphaFoldDB" id="A0A5P2QY93"/>
<evidence type="ECO:0000313" key="10">
    <source>
        <dbReference type="Proteomes" id="UP000324507"/>
    </source>
</evidence>
<feature type="coiled-coil region" evidence="3">
    <location>
        <begin position="101"/>
        <end position="166"/>
    </location>
</feature>
<evidence type="ECO:0000259" key="8">
    <source>
        <dbReference type="Pfam" id="PF25967"/>
    </source>
</evidence>
<dbReference type="GO" id="GO:0046677">
    <property type="term" value="P:response to antibiotic"/>
    <property type="evidence" value="ECO:0007669"/>
    <property type="project" value="TreeGrafter"/>
</dbReference>
<dbReference type="RefSeq" id="WP_150351263.1">
    <property type="nucleotide sequence ID" value="NZ_CP038061.1"/>
</dbReference>
<dbReference type="InterPro" id="IPR058626">
    <property type="entry name" value="MdtA-like_b-barrel"/>
</dbReference>
<dbReference type="Pfam" id="PF25917">
    <property type="entry name" value="BSH_RND"/>
    <property type="match status" value="1"/>
</dbReference>
<protein>
    <submittedName>
        <fullName evidence="9">Efflux RND transporter periplasmic adaptor subunit</fullName>
    </submittedName>
</protein>
<proteinExistence type="inferred from homology"/>
<dbReference type="GO" id="GO:0030313">
    <property type="term" value="C:cell envelope"/>
    <property type="evidence" value="ECO:0007669"/>
    <property type="project" value="UniProtKB-SubCell"/>
</dbReference>
<keyword evidence="3" id="KW-0175">Coiled coil</keyword>
<keyword evidence="5" id="KW-0732">Signal</keyword>
<evidence type="ECO:0000313" key="9">
    <source>
        <dbReference type="EMBL" id="QEU09512.1"/>
    </source>
</evidence>
<feature type="domain" description="Multidrug resistance protein MdtA-like beta-barrel" evidence="7">
    <location>
        <begin position="207"/>
        <end position="290"/>
    </location>
</feature>
<dbReference type="Proteomes" id="UP000324507">
    <property type="component" value="Chromosome"/>
</dbReference>
<dbReference type="InterPro" id="IPR058627">
    <property type="entry name" value="MdtA-like_C"/>
</dbReference>
<feature type="domain" description="Multidrug resistance protein MdtA-like C-terminal permuted SH3" evidence="8">
    <location>
        <begin position="297"/>
        <end position="358"/>
    </location>
</feature>
<sequence>MTRFPSRRTSGLLLYALVAAAGPTLVLAQGAPTPTVTALTAKAQDFTLTARLPGRIKASTVAEVRPQVSGIISERLFEEGTLVEKGQPLYRIEGETYAAAVAAAKAAVAQAEANFDLAEREAHRAEELLANNAGSAQKRDSAVASRDAAAAALQMAKAQLQSAEIDHDRTTIRAPISGLIGLSQSTPGSLVSAQQANALTTIRALDPVYVDVTQSANDLLDWDTDPETRAKRMAGQATLILPNGKVFDQKGELRAAEPQVEPTTGMVTLRISFPNPDFRLLPGLYVEVELPQSEADDAVLLPKNVVFRDSQGAASAWIVEDGKVAVRPLTIISGQGNDWVTTDGVHPGDQVISSGFQKIAPGAPVEIVPADAPPPQPGSEPPKDAPPATGETGKAE</sequence>
<evidence type="ECO:0000256" key="1">
    <source>
        <dbReference type="ARBA" id="ARBA00004196"/>
    </source>
</evidence>
<dbReference type="PANTHER" id="PTHR30158">
    <property type="entry name" value="ACRA/E-RELATED COMPONENT OF DRUG EFFLUX TRANSPORTER"/>
    <property type="match status" value="1"/>
</dbReference>
<dbReference type="InterPro" id="IPR006143">
    <property type="entry name" value="RND_pump_MFP"/>
</dbReference>
<dbReference type="Gene3D" id="2.40.420.20">
    <property type="match status" value="1"/>
</dbReference>
<comment type="similarity">
    <text evidence="2">Belongs to the membrane fusion protein (MFP) (TC 8.A.1) family.</text>
</comment>
<dbReference type="InterPro" id="IPR058625">
    <property type="entry name" value="MdtA-like_BSH"/>
</dbReference>
<evidence type="ECO:0000256" key="2">
    <source>
        <dbReference type="ARBA" id="ARBA00009477"/>
    </source>
</evidence>
<dbReference type="GO" id="GO:0005886">
    <property type="term" value="C:plasma membrane"/>
    <property type="evidence" value="ECO:0007669"/>
    <property type="project" value="TreeGrafter"/>
</dbReference>
<dbReference type="SUPFAM" id="SSF111369">
    <property type="entry name" value="HlyD-like secretion proteins"/>
    <property type="match status" value="1"/>
</dbReference>
<evidence type="ECO:0000259" key="7">
    <source>
        <dbReference type="Pfam" id="PF25944"/>
    </source>
</evidence>
<reference evidence="9 10" key="1">
    <citation type="submission" date="2019-09" db="EMBL/GenBank/DDBJ databases">
        <title>FDA dAtabase for Regulatory Grade micrObial Sequences (FDA-ARGOS): Supporting development and validation of Infectious Disease Dx tests.</title>
        <authorList>
            <person name="Sciortino C."/>
            <person name="Tallon L."/>
            <person name="Sadzewicz L."/>
            <person name="Vavikolanu K."/>
            <person name="Mehta A."/>
            <person name="Aluvathingal J."/>
            <person name="Nadendla S."/>
            <person name="Nandy P."/>
            <person name="Geyer C."/>
            <person name="Yan Y."/>
            <person name="Sichtig H."/>
        </authorList>
    </citation>
    <scope>NUCLEOTIDE SEQUENCE [LARGE SCALE GENOMIC DNA]</scope>
    <source>
        <strain evidence="9 10">FDAARGOS_643</strain>
    </source>
</reference>
<dbReference type="Gene3D" id="1.10.287.470">
    <property type="entry name" value="Helix hairpin bin"/>
    <property type="match status" value="1"/>
</dbReference>
<dbReference type="Gene3D" id="2.40.50.100">
    <property type="match status" value="1"/>
</dbReference>
<feature type="region of interest" description="Disordered" evidence="4">
    <location>
        <begin position="363"/>
        <end position="396"/>
    </location>
</feature>
<feature type="compositionally biased region" description="Pro residues" evidence="4">
    <location>
        <begin position="371"/>
        <end position="380"/>
    </location>
</feature>
<dbReference type="Gene3D" id="2.40.30.170">
    <property type="match status" value="1"/>
</dbReference>
<evidence type="ECO:0000256" key="4">
    <source>
        <dbReference type="SAM" id="MobiDB-lite"/>
    </source>
</evidence>
<evidence type="ECO:0000256" key="5">
    <source>
        <dbReference type="SAM" id="SignalP"/>
    </source>
</evidence>
<dbReference type="NCBIfam" id="TIGR01730">
    <property type="entry name" value="RND_mfp"/>
    <property type="match status" value="1"/>
</dbReference>
<dbReference type="PANTHER" id="PTHR30158:SF3">
    <property type="entry name" value="MULTIDRUG EFFLUX PUMP SUBUNIT ACRA-RELATED"/>
    <property type="match status" value="1"/>
</dbReference>
<dbReference type="EMBL" id="CP044081">
    <property type="protein sequence ID" value="QEU09512.1"/>
    <property type="molecule type" value="Genomic_DNA"/>
</dbReference>
<organism evidence="9 10">
    <name type="scientific">Paracoccus yeei</name>
    <dbReference type="NCBI Taxonomy" id="147645"/>
    <lineage>
        <taxon>Bacteria</taxon>
        <taxon>Pseudomonadati</taxon>
        <taxon>Pseudomonadota</taxon>
        <taxon>Alphaproteobacteria</taxon>
        <taxon>Rhodobacterales</taxon>
        <taxon>Paracoccaceae</taxon>
        <taxon>Paracoccus</taxon>
    </lineage>
</organism>
<feature type="domain" description="Multidrug resistance protein MdtA-like barrel-sandwich hybrid" evidence="6">
    <location>
        <begin position="61"/>
        <end position="202"/>
    </location>
</feature>
<dbReference type="Pfam" id="PF25967">
    <property type="entry name" value="RND-MFP_C"/>
    <property type="match status" value="1"/>
</dbReference>
<comment type="subcellular location">
    <subcellularLocation>
        <location evidence="1">Cell envelope</location>
    </subcellularLocation>
</comment>
<accession>A0A5P2QY93</accession>
<name>A0A5P2QY93_9RHOB</name>
<evidence type="ECO:0000259" key="6">
    <source>
        <dbReference type="Pfam" id="PF25917"/>
    </source>
</evidence>
<feature type="signal peptide" evidence="5">
    <location>
        <begin position="1"/>
        <end position="28"/>
    </location>
</feature>